<dbReference type="EMBL" id="UYRT01081366">
    <property type="protein sequence ID" value="VDN24306.1"/>
    <property type="molecule type" value="Genomic_DNA"/>
</dbReference>
<feature type="region of interest" description="Disordered" evidence="1">
    <location>
        <begin position="1"/>
        <end position="66"/>
    </location>
</feature>
<evidence type="ECO:0000313" key="3">
    <source>
        <dbReference type="Proteomes" id="UP000271098"/>
    </source>
</evidence>
<reference evidence="4" key="1">
    <citation type="submission" date="2016-06" db="UniProtKB">
        <authorList>
            <consortium name="WormBaseParasite"/>
        </authorList>
    </citation>
    <scope>IDENTIFICATION</scope>
</reference>
<organism evidence="4">
    <name type="scientific">Gongylonema pulchrum</name>
    <dbReference type="NCBI Taxonomy" id="637853"/>
    <lineage>
        <taxon>Eukaryota</taxon>
        <taxon>Metazoa</taxon>
        <taxon>Ecdysozoa</taxon>
        <taxon>Nematoda</taxon>
        <taxon>Chromadorea</taxon>
        <taxon>Rhabditida</taxon>
        <taxon>Spirurina</taxon>
        <taxon>Spiruromorpha</taxon>
        <taxon>Spiruroidea</taxon>
        <taxon>Gongylonematidae</taxon>
        <taxon>Gongylonema</taxon>
    </lineage>
</organism>
<proteinExistence type="predicted"/>
<dbReference type="AlphaFoldDB" id="A0A183E0N1"/>
<sequence>MEVIPHGSAVLGIQTPRSHGAPLTPGLWYPAGSTGRPEVGARIPMSSAPVRPDDDGLSHTDNPIML</sequence>
<name>A0A183E0N1_9BILA</name>
<accession>A0A183E0N1</accession>
<dbReference type="WBParaSite" id="GPUH_0001454101-mRNA-1">
    <property type="protein sequence ID" value="GPUH_0001454101-mRNA-1"/>
    <property type="gene ID" value="GPUH_0001454101"/>
</dbReference>
<keyword evidence="3" id="KW-1185">Reference proteome</keyword>
<evidence type="ECO:0000313" key="2">
    <source>
        <dbReference type="EMBL" id="VDN24306.1"/>
    </source>
</evidence>
<evidence type="ECO:0000313" key="4">
    <source>
        <dbReference type="WBParaSite" id="GPUH_0001454101-mRNA-1"/>
    </source>
</evidence>
<gene>
    <name evidence="2" type="ORF">GPUH_LOCUS14522</name>
</gene>
<reference evidence="2 3" key="2">
    <citation type="submission" date="2018-11" db="EMBL/GenBank/DDBJ databases">
        <authorList>
            <consortium name="Pathogen Informatics"/>
        </authorList>
    </citation>
    <scope>NUCLEOTIDE SEQUENCE [LARGE SCALE GENOMIC DNA]</scope>
</reference>
<protein>
    <submittedName>
        <fullName evidence="2 4">Uncharacterized protein</fullName>
    </submittedName>
</protein>
<evidence type="ECO:0000256" key="1">
    <source>
        <dbReference type="SAM" id="MobiDB-lite"/>
    </source>
</evidence>
<dbReference type="Proteomes" id="UP000271098">
    <property type="component" value="Unassembled WGS sequence"/>
</dbReference>